<evidence type="ECO:0000313" key="2">
    <source>
        <dbReference type="Proteomes" id="UP000046373"/>
    </source>
</evidence>
<reference evidence="1 2" key="1">
    <citation type="submission" date="2014-08" db="EMBL/GenBank/DDBJ databases">
        <authorList>
            <person name="Moulin Lionel"/>
        </authorList>
    </citation>
    <scope>NUCLEOTIDE SEQUENCE [LARGE SCALE GENOMIC DNA]</scope>
</reference>
<protein>
    <submittedName>
        <fullName evidence="1">Uncharacterized protein</fullName>
    </submittedName>
</protein>
<evidence type="ECO:0000313" key="1">
    <source>
        <dbReference type="EMBL" id="CDX28686.1"/>
    </source>
</evidence>
<gene>
    <name evidence="1" type="ORF">MPLDJ20_120345</name>
</gene>
<dbReference type="Proteomes" id="UP000046373">
    <property type="component" value="Unassembled WGS sequence"/>
</dbReference>
<dbReference type="EMBL" id="CCNB01000004">
    <property type="protein sequence ID" value="CDX28686.1"/>
    <property type="molecule type" value="Genomic_DNA"/>
</dbReference>
<dbReference type="AlphaFoldDB" id="A0A090EJH6"/>
<organism evidence="1 2">
    <name type="scientific">Mesorhizobium plurifarium</name>
    <dbReference type="NCBI Taxonomy" id="69974"/>
    <lineage>
        <taxon>Bacteria</taxon>
        <taxon>Pseudomonadati</taxon>
        <taxon>Pseudomonadota</taxon>
        <taxon>Alphaproteobacteria</taxon>
        <taxon>Hyphomicrobiales</taxon>
        <taxon>Phyllobacteriaceae</taxon>
        <taxon>Mesorhizobium</taxon>
    </lineage>
</organism>
<proteinExistence type="predicted"/>
<accession>A0A090EJH6</accession>
<sequence>MSLPVLVVLVVFGIALSVAAVHFTGGTTTVTLAGADQALARFAEDFPDERPGAVRLTADNHTAFLDLGPQRCGIVQSIGDCFLTRIVTPHDILALAREGNAVSLRLSDFTWKGGSFVFADEAGALAVAAALQGHDRIRKAA</sequence>
<dbReference type="GeneID" id="31888417"/>
<name>A0A090EJH6_MESPL</name>